<dbReference type="InterPro" id="IPR032755">
    <property type="entry name" value="TSNAXIP1_N"/>
</dbReference>
<dbReference type="PANTHER" id="PTHR16306">
    <property type="entry name" value="TRANSLIN-ASSOCIATED FACTOR X-INTERACTING PROTEIN 1"/>
    <property type="match status" value="1"/>
</dbReference>
<proteinExistence type="predicted"/>
<reference evidence="4" key="2">
    <citation type="submission" date="2025-09" db="UniProtKB">
        <authorList>
            <consortium name="Ensembl"/>
        </authorList>
    </citation>
    <scope>IDENTIFICATION</scope>
</reference>
<dbReference type="Proteomes" id="UP000694383">
    <property type="component" value="Unplaced"/>
</dbReference>
<dbReference type="GeneTree" id="ENSGT00940000175197"/>
<evidence type="ECO:0000259" key="3">
    <source>
        <dbReference type="Pfam" id="PF15739"/>
    </source>
</evidence>
<feature type="coiled-coil region" evidence="2">
    <location>
        <begin position="166"/>
        <end position="200"/>
    </location>
</feature>
<feature type="domain" description="Translin-associated factor X-interacting protein 1 N-terminal" evidence="3">
    <location>
        <begin position="81"/>
        <end position="190"/>
    </location>
</feature>
<keyword evidence="5" id="KW-1185">Reference proteome</keyword>
<name>A0A8C7XFH2_9TELE</name>
<evidence type="ECO:0000256" key="1">
    <source>
        <dbReference type="ARBA" id="ARBA00023054"/>
    </source>
</evidence>
<accession>A0A8C7XFH2</accession>
<dbReference type="AlphaFoldDB" id="A0A8C7XFH2"/>
<sequence length="357" mass="41913">MSLHKTITLPPLIQTEEQGSFTGRVQQNTSELKVQTSEETHESAADFYVERQSTTKFCWSGCSYLYAGPGRKPELLRQLEHHVNEELCAISAQEPKFEELKLQVYRNVFDQFISAFTTYQPLLCTIKKEYDNIIAGQQEEIQKLAPLRSQLRLVKEECERKIRAQWREQHTEIEMLKREKQQLQEDVQSMKETEKNMQTVVDHLQSQLSQQYLQYREEHDARQLLIRQLNDLTGAPVTNTRPAVQNTDFQGLELEFEACREELSRIKAEYRDAVPQHDWEALQQTHQRTVLQLKTLQGDFKLIKSEYDTLLELHKSGNLQPKNQMSTSVQTEVHVDEEQETKPEQLNKLIHLHDHKE</sequence>
<keyword evidence="1 2" id="KW-0175">Coiled coil</keyword>
<protein>
    <recommendedName>
        <fullName evidence="3">Translin-associated factor X-interacting protein 1 N-terminal domain-containing protein</fullName>
    </recommendedName>
</protein>
<organism evidence="4 5">
    <name type="scientific">Oryzias sinensis</name>
    <name type="common">Chinese medaka</name>
    <dbReference type="NCBI Taxonomy" id="183150"/>
    <lineage>
        <taxon>Eukaryota</taxon>
        <taxon>Metazoa</taxon>
        <taxon>Chordata</taxon>
        <taxon>Craniata</taxon>
        <taxon>Vertebrata</taxon>
        <taxon>Euteleostomi</taxon>
        <taxon>Actinopterygii</taxon>
        <taxon>Neopterygii</taxon>
        <taxon>Teleostei</taxon>
        <taxon>Neoteleostei</taxon>
        <taxon>Acanthomorphata</taxon>
        <taxon>Ovalentaria</taxon>
        <taxon>Atherinomorphae</taxon>
        <taxon>Beloniformes</taxon>
        <taxon>Adrianichthyidae</taxon>
        <taxon>Oryziinae</taxon>
        <taxon>Oryzias</taxon>
    </lineage>
</organism>
<evidence type="ECO:0000313" key="4">
    <source>
        <dbReference type="Ensembl" id="ENSOSIP00000012675.1"/>
    </source>
</evidence>
<dbReference type="PANTHER" id="PTHR16306:SF0">
    <property type="entry name" value="TRANSLIN-ASSOCIATED FACTOR X-INTERACTING PROTEIN 1"/>
    <property type="match status" value="1"/>
</dbReference>
<evidence type="ECO:0000256" key="2">
    <source>
        <dbReference type="SAM" id="Coils"/>
    </source>
</evidence>
<dbReference type="Pfam" id="PF15739">
    <property type="entry name" value="TSNAXIP1_N"/>
    <property type="match status" value="1"/>
</dbReference>
<dbReference type="GO" id="GO:0005737">
    <property type="term" value="C:cytoplasm"/>
    <property type="evidence" value="ECO:0007669"/>
    <property type="project" value="TreeGrafter"/>
</dbReference>
<reference evidence="4" key="1">
    <citation type="submission" date="2025-08" db="UniProtKB">
        <authorList>
            <consortium name="Ensembl"/>
        </authorList>
    </citation>
    <scope>IDENTIFICATION</scope>
</reference>
<dbReference type="Ensembl" id="ENSOSIT00000013426.1">
    <property type="protein sequence ID" value="ENSOSIP00000012675.1"/>
    <property type="gene ID" value="ENSOSIG00000007380.1"/>
</dbReference>
<evidence type="ECO:0000313" key="5">
    <source>
        <dbReference type="Proteomes" id="UP000694383"/>
    </source>
</evidence>